<feature type="transmembrane region" description="Helical" evidence="1">
    <location>
        <begin position="78"/>
        <end position="101"/>
    </location>
</feature>
<keyword evidence="1" id="KW-0812">Transmembrane</keyword>
<evidence type="ECO:0000313" key="2">
    <source>
        <dbReference type="EMBL" id="ACM15778.1"/>
    </source>
</evidence>
<dbReference type="Proteomes" id="UP000000441">
    <property type="component" value="Plasmid pBc239"/>
</dbReference>
<dbReference type="AlphaFoldDB" id="B9J5Y3"/>
<reference evidence="2 3" key="1">
    <citation type="journal article" date="2009" name="J. Bacteriol.">
        <title>Complete genome sequence of the extremophilic Bacillus cereus strain Q1 with industrial applications.</title>
        <authorList>
            <person name="Xiong Z."/>
            <person name="Jiang Y."/>
            <person name="Qi D."/>
            <person name="Lu H."/>
            <person name="Yang F."/>
            <person name="Yang J."/>
            <person name="Chen L."/>
            <person name="Sun L."/>
            <person name="Xu X."/>
            <person name="Xue Y."/>
            <person name="Zhu Y."/>
            <person name="Jin Q."/>
        </authorList>
    </citation>
    <scope>NUCLEOTIDE SEQUENCE [LARGE SCALE GENOMIC DNA]</scope>
    <source>
        <strain evidence="2 3">Q1</strain>
        <plasmid evidence="2 3">pBc239</plasmid>
    </source>
</reference>
<dbReference type="Pfam" id="PF17418">
    <property type="entry name" value="SdpA"/>
    <property type="match status" value="1"/>
</dbReference>
<evidence type="ECO:0008006" key="4">
    <source>
        <dbReference type="Google" id="ProtNLM"/>
    </source>
</evidence>
<proteinExistence type="predicted"/>
<keyword evidence="1" id="KW-1133">Transmembrane helix</keyword>
<dbReference type="EMBL" id="CP000228">
    <property type="protein sequence ID" value="ACM15778.1"/>
    <property type="molecule type" value="Genomic_DNA"/>
</dbReference>
<dbReference type="HOGENOM" id="CLU_097066_0_0_9"/>
<keyword evidence="2" id="KW-0614">Plasmid</keyword>
<protein>
    <recommendedName>
        <fullName evidence="4">SdpA family antimicrobial peptide system protein</fullName>
    </recommendedName>
</protein>
<dbReference type="InterPro" id="IPR023902">
    <property type="entry name" value="Sporulation_SdpA"/>
</dbReference>
<accession>B9J5Y3</accession>
<geneLocation type="plasmid" evidence="2 3">
    <name>pBc239</name>
</geneLocation>
<evidence type="ECO:0000313" key="3">
    <source>
        <dbReference type="Proteomes" id="UP000000441"/>
    </source>
</evidence>
<evidence type="ECO:0000256" key="1">
    <source>
        <dbReference type="SAM" id="Phobius"/>
    </source>
</evidence>
<keyword evidence="1" id="KW-0472">Membrane</keyword>
<dbReference type="NCBIfam" id="TIGR04034">
    <property type="entry name" value="export_SdpA"/>
    <property type="match status" value="1"/>
</dbReference>
<gene>
    <name evidence="2" type="ordered locus">BCQ_PI044</name>
</gene>
<dbReference type="KEGG" id="bcq:BCQ_PI044"/>
<name>B9J5Y3_BACCQ</name>
<organism evidence="2 3">
    <name type="scientific">Bacillus cereus (strain Q1)</name>
    <dbReference type="NCBI Taxonomy" id="361100"/>
    <lineage>
        <taxon>Bacteria</taxon>
        <taxon>Bacillati</taxon>
        <taxon>Bacillota</taxon>
        <taxon>Bacilli</taxon>
        <taxon>Bacillales</taxon>
        <taxon>Bacillaceae</taxon>
        <taxon>Bacillus</taxon>
        <taxon>Bacillus cereus group</taxon>
    </lineage>
</organism>
<sequence length="250" mass="28405">MKIIIIPLNLANFSTLIILDFTSGVYPANKKNIFLFQISIPSIPNRIKQADAIIIFNIVCTSYFKKGVNLMIRKDRKIFIFFIFTFVIYFTIFGLTILVAIPENPLSLSKNSSRLIKTIIPQGWGFYSKDPRDEMILIYDMEKKEILSDWPNNKVKNLFGLSREGRGKGVEAGLLFSKIGTSKWTTCNKKPVECLENLDSEVINNTTPYPSLCGDIGIGKQKPVPWIWGRNKNIEMPSKVVRVKSACSKK</sequence>